<proteinExistence type="predicted"/>
<name>A0ACB9YJG3_9PEZI</name>
<keyword evidence="2" id="KW-1185">Reference proteome</keyword>
<protein>
    <submittedName>
        <fullName evidence="1">RNA polymerase II transcription mediator complex subunit 9-domain-containing protein</fullName>
    </submittedName>
</protein>
<dbReference type="Proteomes" id="UP001497700">
    <property type="component" value="Unassembled WGS sequence"/>
</dbReference>
<evidence type="ECO:0000313" key="1">
    <source>
        <dbReference type="EMBL" id="KAI4859064.1"/>
    </source>
</evidence>
<reference evidence="1 2" key="1">
    <citation type="journal article" date="2022" name="New Phytol.">
        <title>Ecological generalism drives hyperdiversity of secondary metabolite gene clusters in xylarialean endophytes.</title>
        <authorList>
            <person name="Franco M.E.E."/>
            <person name="Wisecaver J.H."/>
            <person name="Arnold A.E."/>
            <person name="Ju Y.M."/>
            <person name="Slot J.C."/>
            <person name="Ahrendt S."/>
            <person name="Moore L.P."/>
            <person name="Eastman K.E."/>
            <person name="Scott K."/>
            <person name="Konkel Z."/>
            <person name="Mondo S.J."/>
            <person name="Kuo A."/>
            <person name="Hayes R.D."/>
            <person name="Haridas S."/>
            <person name="Andreopoulos B."/>
            <person name="Riley R."/>
            <person name="LaButti K."/>
            <person name="Pangilinan J."/>
            <person name="Lipzen A."/>
            <person name="Amirebrahimi M."/>
            <person name="Yan J."/>
            <person name="Adam C."/>
            <person name="Keymanesh K."/>
            <person name="Ng V."/>
            <person name="Louie K."/>
            <person name="Northen T."/>
            <person name="Drula E."/>
            <person name="Henrissat B."/>
            <person name="Hsieh H.M."/>
            <person name="Youens-Clark K."/>
            <person name="Lutzoni F."/>
            <person name="Miadlikowska J."/>
            <person name="Eastwood D.C."/>
            <person name="Hamelin R.C."/>
            <person name="Grigoriev I.V."/>
            <person name="U'Ren J.M."/>
        </authorList>
    </citation>
    <scope>NUCLEOTIDE SEQUENCE [LARGE SCALE GENOMIC DNA]</scope>
    <source>
        <strain evidence="1 2">CBS 119005</strain>
    </source>
</reference>
<dbReference type="EMBL" id="MU393660">
    <property type="protein sequence ID" value="KAI4859064.1"/>
    <property type="molecule type" value="Genomic_DNA"/>
</dbReference>
<evidence type="ECO:0000313" key="2">
    <source>
        <dbReference type="Proteomes" id="UP001497700"/>
    </source>
</evidence>
<sequence>MSTMASTPSTAANQPLAMPDGLNPDTLDTLTELAVLLNRLRTPGGTGTTPAPTPSQSQSQSHPHAHPAAPPPPPPQQQRSSQQSGSQAQTNNGATTTTNTGELSLKEIPPAADVLKHRFQRARTLIRGLPDMARTPPEQEIEIAALEARLARQRDMLSKLREMGARLAAAAQDDGDRMVVD</sequence>
<accession>A0ACB9YJG3</accession>
<organism evidence="1 2">
    <name type="scientific">Hypoxylon rubiginosum</name>
    <dbReference type="NCBI Taxonomy" id="110542"/>
    <lineage>
        <taxon>Eukaryota</taxon>
        <taxon>Fungi</taxon>
        <taxon>Dikarya</taxon>
        <taxon>Ascomycota</taxon>
        <taxon>Pezizomycotina</taxon>
        <taxon>Sordariomycetes</taxon>
        <taxon>Xylariomycetidae</taxon>
        <taxon>Xylariales</taxon>
        <taxon>Hypoxylaceae</taxon>
        <taxon>Hypoxylon</taxon>
    </lineage>
</organism>
<comment type="caution">
    <text evidence="1">The sequence shown here is derived from an EMBL/GenBank/DDBJ whole genome shotgun (WGS) entry which is preliminary data.</text>
</comment>
<gene>
    <name evidence="1" type="ORF">F4820DRAFT_440847</name>
</gene>